<protein>
    <submittedName>
        <fullName evidence="1">Uncharacterized protein</fullName>
    </submittedName>
</protein>
<evidence type="ECO:0000313" key="2">
    <source>
        <dbReference type="Proteomes" id="UP000807025"/>
    </source>
</evidence>
<dbReference type="EMBL" id="MU154551">
    <property type="protein sequence ID" value="KAF9496563.1"/>
    <property type="molecule type" value="Genomic_DNA"/>
</dbReference>
<organism evidence="1 2">
    <name type="scientific">Pleurotus eryngii</name>
    <name type="common">Boletus of the steppes</name>
    <dbReference type="NCBI Taxonomy" id="5323"/>
    <lineage>
        <taxon>Eukaryota</taxon>
        <taxon>Fungi</taxon>
        <taxon>Dikarya</taxon>
        <taxon>Basidiomycota</taxon>
        <taxon>Agaricomycotina</taxon>
        <taxon>Agaricomycetes</taxon>
        <taxon>Agaricomycetidae</taxon>
        <taxon>Agaricales</taxon>
        <taxon>Pleurotineae</taxon>
        <taxon>Pleurotaceae</taxon>
        <taxon>Pleurotus</taxon>
    </lineage>
</organism>
<dbReference type="Proteomes" id="UP000807025">
    <property type="component" value="Unassembled WGS sequence"/>
</dbReference>
<keyword evidence="2" id="KW-1185">Reference proteome</keyword>
<evidence type="ECO:0000313" key="1">
    <source>
        <dbReference type="EMBL" id="KAF9496563.1"/>
    </source>
</evidence>
<gene>
    <name evidence="1" type="ORF">BDN71DRAFT_1505680</name>
</gene>
<name>A0A9P5ZYF1_PLEER</name>
<accession>A0A9P5ZYF1</accession>
<sequence>MGACAKIEQSNLTHLPTMGKGNINTALLWDWFNKAEQFFRHKSIEVSTHVEAIAWGMTSIHATLTAGSVPPCPAGYVFHFLNAPGAASAAVTAIISEVPGDTPTANLINISDDASMPTIATVLLNTSSWVDSGD</sequence>
<dbReference type="OrthoDB" id="2369050at2759"/>
<reference evidence="1" key="1">
    <citation type="submission" date="2020-11" db="EMBL/GenBank/DDBJ databases">
        <authorList>
            <consortium name="DOE Joint Genome Institute"/>
            <person name="Ahrendt S."/>
            <person name="Riley R."/>
            <person name="Andreopoulos W."/>
            <person name="Labutti K."/>
            <person name="Pangilinan J."/>
            <person name="Ruiz-Duenas F.J."/>
            <person name="Barrasa J.M."/>
            <person name="Sanchez-Garcia M."/>
            <person name="Camarero S."/>
            <person name="Miyauchi S."/>
            <person name="Serrano A."/>
            <person name="Linde D."/>
            <person name="Babiker R."/>
            <person name="Drula E."/>
            <person name="Ayuso-Fernandez I."/>
            <person name="Pacheco R."/>
            <person name="Padilla G."/>
            <person name="Ferreira P."/>
            <person name="Barriuso J."/>
            <person name="Kellner H."/>
            <person name="Castanera R."/>
            <person name="Alfaro M."/>
            <person name="Ramirez L."/>
            <person name="Pisabarro A.G."/>
            <person name="Kuo A."/>
            <person name="Tritt A."/>
            <person name="Lipzen A."/>
            <person name="He G."/>
            <person name="Yan M."/>
            <person name="Ng V."/>
            <person name="Cullen D."/>
            <person name="Martin F."/>
            <person name="Rosso M.-N."/>
            <person name="Henrissat B."/>
            <person name="Hibbett D."/>
            <person name="Martinez A.T."/>
            <person name="Grigoriev I.V."/>
        </authorList>
    </citation>
    <scope>NUCLEOTIDE SEQUENCE</scope>
    <source>
        <strain evidence="1">ATCC 90797</strain>
    </source>
</reference>
<dbReference type="AlphaFoldDB" id="A0A9P5ZYF1"/>
<comment type="caution">
    <text evidence="1">The sequence shown here is derived from an EMBL/GenBank/DDBJ whole genome shotgun (WGS) entry which is preliminary data.</text>
</comment>
<proteinExistence type="predicted"/>